<keyword evidence="2" id="KW-0812">Transmembrane</keyword>
<dbReference type="Proteomes" id="UP000325211">
    <property type="component" value="Chromosome"/>
</dbReference>
<organism evidence="3 4">
    <name type="scientific">Streptomyces venezuelae</name>
    <dbReference type="NCBI Taxonomy" id="54571"/>
    <lineage>
        <taxon>Bacteria</taxon>
        <taxon>Bacillati</taxon>
        <taxon>Actinomycetota</taxon>
        <taxon>Actinomycetes</taxon>
        <taxon>Kitasatosporales</taxon>
        <taxon>Streptomycetaceae</taxon>
        <taxon>Streptomyces</taxon>
    </lineage>
</organism>
<evidence type="ECO:0000313" key="4">
    <source>
        <dbReference type="Proteomes" id="UP000325211"/>
    </source>
</evidence>
<dbReference type="Pfam" id="PF20064">
    <property type="entry name" value="DUF6463"/>
    <property type="match status" value="1"/>
</dbReference>
<evidence type="ECO:0000256" key="2">
    <source>
        <dbReference type="SAM" id="Phobius"/>
    </source>
</evidence>
<sequence length="143" mass="15365">MTALAGLHFLVAVILYRSFDDLAREGFWDAATGNAQRESELWFFLAGFGLLALGTLSARIVRDTGRLPGELGWYLLAIGVPLMVLNPASGAPGLIVLGVYALVTTARQRSDAARRSDATQRTDSDRRPGSARQPGGLQGHVQQ</sequence>
<proteinExistence type="predicted"/>
<gene>
    <name evidence="3" type="ORF">DEJ50_09875</name>
</gene>
<feature type="transmembrane region" description="Helical" evidence="2">
    <location>
        <begin position="41"/>
        <end position="61"/>
    </location>
</feature>
<feature type="region of interest" description="Disordered" evidence="1">
    <location>
        <begin position="107"/>
        <end position="143"/>
    </location>
</feature>
<dbReference type="EMBL" id="CP029190">
    <property type="protein sequence ID" value="QES48074.1"/>
    <property type="molecule type" value="Genomic_DNA"/>
</dbReference>
<keyword evidence="2" id="KW-0472">Membrane</keyword>
<feature type="transmembrane region" description="Helical" evidence="2">
    <location>
        <begin position="73"/>
        <end position="103"/>
    </location>
</feature>
<evidence type="ECO:0000256" key="1">
    <source>
        <dbReference type="SAM" id="MobiDB-lite"/>
    </source>
</evidence>
<keyword evidence="2" id="KW-1133">Transmembrane helix</keyword>
<name>A0A5P2CYU9_STRVZ</name>
<reference evidence="3 4" key="1">
    <citation type="submission" date="2018-05" db="EMBL/GenBank/DDBJ databases">
        <title>Streptomyces venezuelae.</title>
        <authorList>
            <person name="Kim W."/>
            <person name="Lee N."/>
            <person name="Cho B.-K."/>
        </authorList>
    </citation>
    <scope>NUCLEOTIDE SEQUENCE [LARGE SCALE GENOMIC DNA]</scope>
    <source>
        <strain evidence="3 4">ATCC 21782</strain>
    </source>
</reference>
<evidence type="ECO:0000313" key="3">
    <source>
        <dbReference type="EMBL" id="QES48074.1"/>
    </source>
</evidence>
<dbReference type="AlphaFoldDB" id="A0A5P2CYU9"/>
<protein>
    <submittedName>
        <fullName evidence="3">Uncharacterized protein</fullName>
    </submittedName>
</protein>
<feature type="compositionally biased region" description="Basic and acidic residues" evidence="1">
    <location>
        <begin position="108"/>
        <end position="128"/>
    </location>
</feature>
<accession>A0A5P2CYU9</accession>
<dbReference type="OrthoDB" id="3830785at2"/>
<dbReference type="InterPro" id="IPR045590">
    <property type="entry name" value="DUF6463"/>
</dbReference>